<dbReference type="InterPro" id="IPR036097">
    <property type="entry name" value="HisK_dim/P_sf"/>
</dbReference>
<dbReference type="InterPro" id="IPR052162">
    <property type="entry name" value="Sensor_kinase/Photoreceptor"/>
</dbReference>
<dbReference type="InterPro" id="IPR001610">
    <property type="entry name" value="PAC"/>
</dbReference>
<evidence type="ECO:0000259" key="9">
    <source>
        <dbReference type="PROSITE" id="PS50113"/>
    </source>
</evidence>
<sequence length="715" mass="80544">MTGEQTLLNDGRPDQLARMHVALQAAAIGTWDLDIKNQQVWWDDHCKQLYGFYQNDIVPYEQVLRYVHADDVATLDKAVQWALTPQSAGHYDCQFRTIGAEDGQLRWLHCRGQAFFDEMGIPYRFSGIAQDITQLVLARQQTQRSEQRFRNLVYDSPTATVVFMGRDMVVQAINEPMLTIWGKDDAVLGKSLHGAMPELIGQPFLELLQHVYDTGEAYHNPEGKAAIVVDGKLEEFWFSFSYNPLYDDNGQIYGIINTAVDISEQVTARRLLAANEARQTFLLTLSDQLRPLLDPAQMQYRAACLLGDYVGANRVGYAEDQGDGIAFIAANNYVNGVAQITGYFRYTDFGQPLAADLLAGRTAVQPDVAQATSLSETERKAYRSLQVGAALNKPLLKDGRLLAVMFVHHQDAHAWSPDELTLLDETAERTWEAIERARVEAALRQREEQYRALSQELEERVRSRTQELELANQDLERSNDSLQQFAYVASHDLQEPLRKIQAFCSLLEQQISDQLTDTGRHYIERITDASARMSTLIKDLLAFSRLSIRQQTLQSVSLDSVVKDVLSTLDWAVSQHHAQLDVTPLPVVNGDEMQLRQLFQNLLSNALKFTPAGQSARVAIHSMVKPRRELPDHVKPTSDAHFFHQICIQDAGIGFDEKYLDRIFQVFQRLHSKNDFPGTGVGLAICQRVVENHGGGITAESRPGEGATFYVYLPA</sequence>
<dbReference type="Gene3D" id="3.30.450.20">
    <property type="entry name" value="PAS domain"/>
    <property type="match status" value="2"/>
</dbReference>
<comment type="caution">
    <text evidence="10">The sequence shown here is derived from an EMBL/GenBank/DDBJ whole genome shotgun (WGS) entry which is preliminary data.</text>
</comment>
<evidence type="ECO:0000256" key="5">
    <source>
        <dbReference type="ARBA" id="ARBA00022777"/>
    </source>
</evidence>
<dbReference type="SUPFAM" id="SSF55874">
    <property type="entry name" value="ATPase domain of HSP90 chaperone/DNA topoisomerase II/histidine kinase"/>
    <property type="match status" value="1"/>
</dbReference>
<keyword evidence="4" id="KW-0808">Transferase</keyword>
<dbReference type="InterPro" id="IPR013655">
    <property type="entry name" value="PAS_fold_3"/>
</dbReference>
<dbReference type="FunFam" id="3.30.565.10:FF:000006">
    <property type="entry name" value="Sensor histidine kinase WalK"/>
    <property type="match status" value="1"/>
</dbReference>
<dbReference type="InterPro" id="IPR029016">
    <property type="entry name" value="GAF-like_dom_sf"/>
</dbReference>
<dbReference type="Pfam" id="PF01590">
    <property type="entry name" value="GAF"/>
    <property type="match status" value="1"/>
</dbReference>
<dbReference type="SMART" id="SM00091">
    <property type="entry name" value="PAS"/>
    <property type="match status" value="2"/>
</dbReference>
<dbReference type="InterPro" id="IPR035965">
    <property type="entry name" value="PAS-like_dom_sf"/>
</dbReference>
<dbReference type="PANTHER" id="PTHR43304:SF1">
    <property type="entry name" value="PAC DOMAIN-CONTAINING PROTEIN"/>
    <property type="match status" value="1"/>
</dbReference>
<evidence type="ECO:0000259" key="7">
    <source>
        <dbReference type="PROSITE" id="PS50109"/>
    </source>
</evidence>
<dbReference type="Gene3D" id="1.10.287.130">
    <property type="match status" value="1"/>
</dbReference>
<keyword evidence="3" id="KW-0597">Phosphoprotein</keyword>
<dbReference type="InterPro" id="IPR005467">
    <property type="entry name" value="His_kinase_dom"/>
</dbReference>
<dbReference type="Pfam" id="PF02518">
    <property type="entry name" value="HATPase_c"/>
    <property type="match status" value="1"/>
</dbReference>
<dbReference type="Gene3D" id="3.30.565.10">
    <property type="entry name" value="Histidine kinase-like ATPase, C-terminal domain"/>
    <property type="match status" value="1"/>
</dbReference>
<evidence type="ECO:0000313" key="10">
    <source>
        <dbReference type="EMBL" id="PRY35544.1"/>
    </source>
</evidence>
<feature type="domain" description="Histidine kinase" evidence="7">
    <location>
        <begin position="488"/>
        <end position="715"/>
    </location>
</feature>
<dbReference type="InterPro" id="IPR004358">
    <property type="entry name" value="Sig_transdc_His_kin-like_C"/>
</dbReference>
<accession>A0A2T0SQ56</accession>
<dbReference type="AlphaFoldDB" id="A0A2T0SQ56"/>
<feature type="domain" description="PAS" evidence="8">
    <location>
        <begin position="15"/>
        <end position="86"/>
    </location>
</feature>
<dbReference type="Gene3D" id="2.10.70.100">
    <property type="match status" value="1"/>
</dbReference>
<dbReference type="InterPro" id="IPR003594">
    <property type="entry name" value="HATPase_dom"/>
</dbReference>
<feature type="domain" description="PAC" evidence="9">
    <location>
        <begin position="91"/>
        <end position="144"/>
    </location>
</feature>
<dbReference type="OrthoDB" id="9124519at2"/>
<evidence type="ECO:0000313" key="11">
    <source>
        <dbReference type="Proteomes" id="UP000238375"/>
    </source>
</evidence>
<dbReference type="PROSITE" id="PS50112">
    <property type="entry name" value="PAS"/>
    <property type="match status" value="1"/>
</dbReference>
<gene>
    <name evidence="10" type="ORF">CLV58_114129</name>
</gene>
<dbReference type="NCBIfam" id="TIGR00229">
    <property type="entry name" value="sensory_box"/>
    <property type="match status" value="1"/>
</dbReference>
<dbReference type="GO" id="GO:0000155">
    <property type="term" value="F:phosphorelay sensor kinase activity"/>
    <property type="evidence" value="ECO:0007669"/>
    <property type="project" value="InterPro"/>
</dbReference>
<dbReference type="Proteomes" id="UP000238375">
    <property type="component" value="Unassembled WGS sequence"/>
</dbReference>
<keyword evidence="11" id="KW-1185">Reference proteome</keyword>
<evidence type="ECO:0000256" key="1">
    <source>
        <dbReference type="ARBA" id="ARBA00000085"/>
    </source>
</evidence>
<proteinExistence type="predicted"/>
<evidence type="ECO:0000256" key="2">
    <source>
        <dbReference type="ARBA" id="ARBA00012438"/>
    </source>
</evidence>
<dbReference type="SUPFAM" id="SSF47384">
    <property type="entry name" value="Homodimeric domain of signal transducing histidine kinase"/>
    <property type="match status" value="1"/>
</dbReference>
<dbReference type="SMART" id="SM00065">
    <property type="entry name" value="GAF"/>
    <property type="match status" value="1"/>
</dbReference>
<dbReference type="SUPFAM" id="SSF55781">
    <property type="entry name" value="GAF domain-like"/>
    <property type="match status" value="1"/>
</dbReference>
<dbReference type="InterPro" id="IPR003018">
    <property type="entry name" value="GAF"/>
</dbReference>
<dbReference type="Pfam" id="PF00512">
    <property type="entry name" value="HisKA"/>
    <property type="match status" value="1"/>
</dbReference>
<dbReference type="InterPro" id="IPR013656">
    <property type="entry name" value="PAS_4"/>
</dbReference>
<dbReference type="Gene3D" id="3.30.450.40">
    <property type="match status" value="1"/>
</dbReference>
<feature type="coiled-coil region" evidence="6">
    <location>
        <begin position="436"/>
        <end position="478"/>
    </location>
</feature>
<keyword evidence="6" id="KW-0175">Coiled coil</keyword>
<dbReference type="SMART" id="SM00387">
    <property type="entry name" value="HATPase_c"/>
    <property type="match status" value="1"/>
</dbReference>
<evidence type="ECO:0000256" key="3">
    <source>
        <dbReference type="ARBA" id="ARBA00022553"/>
    </source>
</evidence>
<protein>
    <recommendedName>
        <fullName evidence="2">histidine kinase</fullName>
        <ecNumber evidence="2">2.7.13.3</ecNumber>
    </recommendedName>
</protein>
<keyword evidence="5" id="KW-0418">Kinase</keyword>
<dbReference type="EMBL" id="PVTE01000014">
    <property type="protein sequence ID" value="PRY35544.1"/>
    <property type="molecule type" value="Genomic_DNA"/>
</dbReference>
<dbReference type="SUPFAM" id="SSF55785">
    <property type="entry name" value="PYP-like sensor domain (PAS domain)"/>
    <property type="match status" value="2"/>
</dbReference>
<dbReference type="SMART" id="SM00086">
    <property type="entry name" value="PAC"/>
    <property type="match status" value="2"/>
</dbReference>
<dbReference type="CDD" id="cd14686">
    <property type="entry name" value="bZIP"/>
    <property type="match status" value="1"/>
</dbReference>
<dbReference type="InterPro" id="IPR036890">
    <property type="entry name" value="HATPase_C_sf"/>
</dbReference>
<dbReference type="RefSeq" id="WP_106139049.1">
    <property type="nucleotide sequence ID" value="NZ_PVTE01000014.1"/>
</dbReference>
<dbReference type="InterPro" id="IPR000014">
    <property type="entry name" value="PAS"/>
</dbReference>
<dbReference type="PROSITE" id="PS50113">
    <property type="entry name" value="PAC"/>
    <property type="match status" value="2"/>
</dbReference>
<dbReference type="CDD" id="cd00130">
    <property type="entry name" value="PAS"/>
    <property type="match status" value="1"/>
</dbReference>
<evidence type="ECO:0000256" key="6">
    <source>
        <dbReference type="SAM" id="Coils"/>
    </source>
</evidence>
<dbReference type="InterPro" id="IPR000700">
    <property type="entry name" value="PAS-assoc_C"/>
</dbReference>
<dbReference type="Pfam" id="PF08448">
    <property type="entry name" value="PAS_4"/>
    <property type="match status" value="1"/>
</dbReference>
<reference evidence="10 11" key="1">
    <citation type="submission" date="2018-03" db="EMBL/GenBank/DDBJ databases">
        <title>Genomic Encyclopedia of Archaeal and Bacterial Type Strains, Phase II (KMG-II): from individual species to whole genera.</title>
        <authorList>
            <person name="Goeker M."/>
        </authorList>
    </citation>
    <scope>NUCLEOTIDE SEQUENCE [LARGE SCALE GENOMIC DNA]</scope>
    <source>
        <strain evidence="10 11">DSM 28354</strain>
    </source>
</reference>
<evidence type="ECO:0000256" key="4">
    <source>
        <dbReference type="ARBA" id="ARBA00022679"/>
    </source>
</evidence>
<organism evidence="10 11">
    <name type="scientific">Spirosoma oryzae</name>
    <dbReference type="NCBI Taxonomy" id="1469603"/>
    <lineage>
        <taxon>Bacteria</taxon>
        <taxon>Pseudomonadati</taxon>
        <taxon>Bacteroidota</taxon>
        <taxon>Cytophagia</taxon>
        <taxon>Cytophagales</taxon>
        <taxon>Cytophagaceae</taxon>
        <taxon>Spirosoma</taxon>
    </lineage>
</organism>
<dbReference type="PRINTS" id="PR00344">
    <property type="entry name" value="BCTRLSENSOR"/>
</dbReference>
<dbReference type="CDD" id="cd00082">
    <property type="entry name" value="HisKA"/>
    <property type="match status" value="1"/>
</dbReference>
<evidence type="ECO:0000259" key="8">
    <source>
        <dbReference type="PROSITE" id="PS50112"/>
    </source>
</evidence>
<name>A0A2T0SQ56_9BACT</name>
<dbReference type="EC" id="2.7.13.3" evidence="2"/>
<dbReference type="SMART" id="SM00388">
    <property type="entry name" value="HisKA"/>
    <property type="match status" value="1"/>
</dbReference>
<dbReference type="PANTHER" id="PTHR43304">
    <property type="entry name" value="PHYTOCHROME-LIKE PROTEIN CPH1"/>
    <property type="match status" value="1"/>
</dbReference>
<dbReference type="Pfam" id="PF08447">
    <property type="entry name" value="PAS_3"/>
    <property type="match status" value="1"/>
</dbReference>
<dbReference type="InterPro" id="IPR003661">
    <property type="entry name" value="HisK_dim/P_dom"/>
</dbReference>
<feature type="domain" description="PAC" evidence="9">
    <location>
        <begin position="221"/>
        <end position="274"/>
    </location>
</feature>
<dbReference type="PROSITE" id="PS50109">
    <property type="entry name" value="HIS_KIN"/>
    <property type="match status" value="1"/>
</dbReference>
<comment type="catalytic activity">
    <reaction evidence="1">
        <text>ATP + protein L-histidine = ADP + protein N-phospho-L-histidine.</text>
        <dbReference type="EC" id="2.7.13.3"/>
    </reaction>
</comment>